<dbReference type="AlphaFoldDB" id="A0A1H3U4U6"/>
<organism evidence="3 4">
    <name type="scientific">Evansella caseinilytica</name>
    <dbReference type="NCBI Taxonomy" id="1503961"/>
    <lineage>
        <taxon>Bacteria</taxon>
        <taxon>Bacillati</taxon>
        <taxon>Bacillota</taxon>
        <taxon>Bacilli</taxon>
        <taxon>Bacillales</taxon>
        <taxon>Bacillaceae</taxon>
        <taxon>Evansella</taxon>
    </lineage>
</organism>
<protein>
    <submittedName>
        <fullName evidence="3">Peptidoglycan/xylan/chitin deacetylase, PgdA/CDA1 family</fullName>
    </submittedName>
</protein>
<evidence type="ECO:0000259" key="2">
    <source>
        <dbReference type="PROSITE" id="PS51677"/>
    </source>
</evidence>
<dbReference type="GO" id="GO:0005975">
    <property type="term" value="P:carbohydrate metabolic process"/>
    <property type="evidence" value="ECO:0007669"/>
    <property type="project" value="InterPro"/>
</dbReference>
<proteinExistence type="predicted"/>
<sequence>MLKKIQFMMVCVLAAVLFFVISNKTISTNWTQNEQSSSQTVEENNSKGEQASTEEIIDKEDVEEPIADEDTGNIVYLTFDDGPNSASAEILDILDQFNAKATFFMLEPAMRTYPDIVNRIAEDGHAVALHGVTHDKNKFYQSEQSALDEMKTNQETLENITGVRSYLIRTPYGSIPYLTDSFREVLDNNGFTLWDWNIDSDDWSLAGGDYVQNVISQIEQLDDGETPVVLMHDKSETANHLSKLLSYLQEHGYQTKIIEEHTEPYYFKCHERCYRLGN</sequence>
<dbReference type="InterPro" id="IPR002509">
    <property type="entry name" value="NODB_dom"/>
</dbReference>
<keyword evidence="4" id="KW-1185">Reference proteome</keyword>
<name>A0A1H3U4U6_9BACI</name>
<dbReference type="EMBL" id="FNPI01000018">
    <property type="protein sequence ID" value="SDZ57358.1"/>
    <property type="molecule type" value="Genomic_DNA"/>
</dbReference>
<feature type="domain" description="NodB homology" evidence="2">
    <location>
        <begin position="73"/>
        <end position="256"/>
    </location>
</feature>
<evidence type="ECO:0000313" key="4">
    <source>
        <dbReference type="Proteomes" id="UP000198935"/>
    </source>
</evidence>
<dbReference type="PROSITE" id="PS51677">
    <property type="entry name" value="NODB"/>
    <property type="match status" value="1"/>
</dbReference>
<dbReference type="Pfam" id="PF01522">
    <property type="entry name" value="Polysacc_deac_1"/>
    <property type="match status" value="1"/>
</dbReference>
<gene>
    <name evidence="3" type="ORF">SAMN05421736_11864</name>
</gene>
<dbReference type="PANTHER" id="PTHR10587:SF125">
    <property type="entry name" value="POLYSACCHARIDE DEACETYLASE YHEN-RELATED"/>
    <property type="match status" value="1"/>
</dbReference>
<accession>A0A1H3U4U6</accession>
<dbReference type="CDD" id="cd10944">
    <property type="entry name" value="CE4_SmPgdA_like"/>
    <property type="match status" value="1"/>
</dbReference>
<dbReference type="SUPFAM" id="SSF88713">
    <property type="entry name" value="Glycoside hydrolase/deacetylase"/>
    <property type="match status" value="1"/>
</dbReference>
<dbReference type="Gene3D" id="3.20.20.370">
    <property type="entry name" value="Glycoside hydrolase/deacetylase"/>
    <property type="match status" value="1"/>
</dbReference>
<dbReference type="InterPro" id="IPR011330">
    <property type="entry name" value="Glyco_hydro/deAcase_b/a-brl"/>
</dbReference>
<dbReference type="STRING" id="1503961.SAMN05421736_11864"/>
<feature type="region of interest" description="Disordered" evidence="1">
    <location>
        <begin position="32"/>
        <end position="60"/>
    </location>
</feature>
<dbReference type="InterPro" id="IPR050248">
    <property type="entry name" value="Polysacc_deacetylase_ArnD"/>
</dbReference>
<dbReference type="Proteomes" id="UP000198935">
    <property type="component" value="Unassembled WGS sequence"/>
</dbReference>
<evidence type="ECO:0000313" key="3">
    <source>
        <dbReference type="EMBL" id="SDZ57358.1"/>
    </source>
</evidence>
<reference evidence="4" key="1">
    <citation type="submission" date="2016-10" db="EMBL/GenBank/DDBJ databases">
        <authorList>
            <person name="Varghese N."/>
            <person name="Submissions S."/>
        </authorList>
    </citation>
    <scope>NUCLEOTIDE SEQUENCE [LARGE SCALE GENOMIC DNA]</scope>
    <source>
        <strain evidence="4">SP</strain>
    </source>
</reference>
<dbReference type="PANTHER" id="PTHR10587">
    <property type="entry name" value="GLYCOSYL TRANSFERASE-RELATED"/>
    <property type="match status" value="1"/>
</dbReference>
<evidence type="ECO:0000256" key="1">
    <source>
        <dbReference type="SAM" id="MobiDB-lite"/>
    </source>
</evidence>
<dbReference type="GO" id="GO:0016810">
    <property type="term" value="F:hydrolase activity, acting on carbon-nitrogen (but not peptide) bonds"/>
    <property type="evidence" value="ECO:0007669"/>
    <property type="project" value="InterPro"/>
</dbReference>
<feature type="compositionally biased region" description="Polar residues" evidence="1">
    <location>
        <begin position="32"/>
        <end position="53"/>
    </location>
</feature>